<comment type="caution">
    <text evidence="9">The sequence shown here is derived from an EMBL/GenBank/DDBJ whole genome shotgun (WGS) entry which is preliminary data.</text>
</comment>
<name>A0A4R3MED1_9HYPH</name>
<dbReference type="OrthoDB" id="9809303at2"/>
<keyword evidence="4" id="KW-0677">Repeat</keyword>
<comment type="subcellular location">
    <subcellularLocation>
        <location evidence="1">Membrane</location>
        <topology evidence="1">Multi-pass membrane protein</topology>
    </subcellularLocation>
</comment>
<dbReference type="GO" id="GO:0006813">
    <property type="term" value="P:potassium ion transport"/>
    <property type="evidence" value="ECO:0007669"/>
    <property type="project" value="InterPro"/>
</dbReference>
<dbReference type="Pfam" id="PF02080">
    <property type="entry name" value="TrkA_C"/>
    <property type="match status" value="2"/>
</dbReference>
<evidence type="ECO:0000313" key="9">
    <source>
        <dbReference type="EMBL" id="TCT11502.1"/>
    </source>
</evidence>
<dbReference type="RefSeq" id="WP_132806249.1">
    <property type="nucleotide sequence ID" value="NZ_SMAK01000004.1"/>
</dbReference>
<evidence type="ECO:0000256" key="7">
    <source>
        <dbReference type="SAM" id="Phobius"/>
    </source>
</evidence>
<feature type="transmembrane region" description="Helical" evidence="7">
    <location>
        <begin position="551"/>
        <end position="571"/>
    </location>
</feature>
<feature type="transmembrane region" description="Helical" evidence="7">
    <location>
        <begin position="591"/>
        <end position="612"/>
    </location>
</feature>
<feature type="transmembrane region" description="Helical" evidence="7">
    <location>
        <begin position="29"/>
        <end position="49"/>
    </location>
</feature>
<proteinExistence type="predicted"/>
<accession>A0A4R3MED1</accession>
<protein>
    <submittedName>
        <fullName evidence="9">Di/tricarboxylate transporter</fullName>
    </submittedName>
</protein>
<dbReference type="InterPro" id="IPR004680">
    <property type="entry name" value="Cit_transptr-like_dom"/>
</dbReference>
<feature type="domain" description="RCK C-terminal" evidence="8">
    <location>
        <begin position="321"/>
        <end position="405"/>
    </location>
</feature>
<evidence type="ECO:0000259" key="8">
    <source>
        <dbReference type="PROSITE" id="PS51202"/>
    </source>
</evidence>
<organism evidence="9 10">
    <name type="scientific">Tepidamorphus gemmatus</name>
    <dbReference type="NCBI Taxonomy" id="747076"/>
    <lineage>
        <taxon>Bacteria</taxon>
        <taxon>Pseudomonadati</taxon>
        <taxon>Pseudomonadota</taxon>
        <taxon>Alphaproteobacteria</taxon>
        <taxon>Hyphomicrobiales</taxon>
        <taxon>Tepidamorphaceae</taxon>
        <taxon>Tepidamorphus</taxon>
    </lineage>
</organism>
<evidence type="ECO:0000256" key="3">
    <source>
        <dbReference type="ARBA" id="ARBA00022692"/>
    </source>
</evidence>
<feature type="transmembrane region" description="Helical" evidence="7">
    <location>
        <begin position="6"/>
        <end position="22"/>
    </location>
</feature>
<feature type="transmembrane region" description="Helical" evidence="7">
    <location>
        <begin position="444"/>
        <end position="461"/>
    </location>
</feature>
<feature type="domain" description="RCK C-terminal" evidence="8">
    <location>
        <begin position="221"/>
        <end position="305"/>
    </location>
</feature>
<feature type="transmembrane region" description="Helical" evidence="7">
    <location>
        <begin position="473"/>
        <end position="496"/>
    </location>
</feature>
<evidence type="ECO:0000256" key="1">
    <source>
        <dbReference type="ARBA" id="ARBA00004141"/>
    </source>
</evidence>
<dbReference type="GO" id="GO:0005886">
    <property type="term" value="C:plasma membrane"/>
    <property type="evidence" value="ECO:0007669"/>
    <property type="project" value="TreeGrafter"/>
</dbReference>
<evidence type="ECO:0000256" key="4">
    <source>
        <dbReference type="ARBA" id="ARBA00022737"/>
    </source>
</evidence>
<dbReference type="PROSITE" id="PS51202">
    <property type="entry name" value="RCK_C"/>
    <property type="match status" value="2"/>
</dbReference>
<dbReference type="InterPro" id="IPR036721">
    <property type="entry name" value="RCK_C_sf"/>
</dbReference>
<feature type="transmembrane region" description="Helical" evidence="7">
    <location>
        <begin position="127"/>
        <end position="144"/>
    </location>
</feature>
<feature type="transmembrane region" description="Helical" evidence="7">
    <location>
        <begin position="516"/>
        <end position="539"/>
    </location>
</feature>
<dbReference type="InterPro" id="IPR006037">
    <property type="entry name" value="RCK_C"/>
</dbReference>
<keyword evidence="6 7" id="KW-0472">Membrane</keyword>
<evidence type="ECO:0000256" key="5">
    <source>
        <dbReference type="ARBA" id="ARBA00022989"/>
    </source>
</evidence>
<feature type="transmembrane region" description="Helical" evidence="7">
    <location>
        <begin position="61"/>
        <end position="84"/>
    </location>
</feature>
<evidence type="ECO:0000313" key="10">
    <source>
        <dbReference type="Proteomes" id="UP000295678"/>
    </source>
</evidence>
<dbReference type="Gene3D" id="3.30.70.1450">
    <property type="entry name" value="Regulator of K+ conductance, C-terminal domain"/>
    <property type="match status" value="2"/>
</dbReference>
<dbReference type="PANTHER" id="PTHR43652">
    <property type="entry name" value="BASIC AMINO ACID ANTIPORTER YFCC-RELATED"/>
    <property type="match status" value="1"/>
</dbReference>
<dbReference type="Pfam" id="PF03600">
    <property type="entry name" value="CitMHS"/>
    <property type="match status" value="1"/>
</dbReference>
<keyword evidence="3 7" id="KW-0812">Transmembrane</keyword>
<sequence length="613" mass="64573">MEDFHMWTTFAVIAAAVVAYVTEKVPLELTAVSVLVAFLLLFEIFPFVGADGERIVTTDQLLAGFANPALFTVLALLVIGQGLFQTGALDGFAQRVGQWAGGRTTMTTAAVLTATGVLSAFMNNTPVVVLMLPVLGAVALRARMSPSKVMIPLSFVSILGGMTTLIGSSTNLLVAGVARDLGVRNLGFFDFTGIAVILAVVGGLYVLFVAPRILPARATMVQEVGGGQGKQFIAQIPITYGHPLVGARAVAGMFPALKGMTVVMVQRGEHPIHAPFEDTTLQPGDVVVVAATRTVLTDALKGTRALISAEAIGALDGNGEDENTPPADGPIMLAEAVVAPGSRLIGRTIEQSALRAMTGCIVLGIQRHSRMIRMRMSDIRLEAGDVLLVSGSRSQVEGLRLSRDVILLEWSASEVPLTERAGRALAIFLSVVAISASGTLPITIAAIAGALAMVPAGCLNIRQAARAFDRRIYLLIGSSLAMAIPLEATGGARFIAEGVVSLLEGQQPTVVLSAMFLLIAFMTNFLSNNATAVLFTPIAVSTANQLGVDPFPFVVMVIMAANCSFATPIGYQTNLLVMTPGHYRFADFVKVGAPLALLIWLTHTIVAPWYYAF</sequence>
<dbReference type="InterPro" id="IPR051679">
    <property type="entry name" value="DASS-Related_Transporters"/>
</dbReference>
<dbReference type="Proteomes" id="UP000295678">
    <property type="component" value="Unassembled WGS sequence"/>
</dbReference>
<feature type="transmembrane region" description="Helical" evidence="7">
    <location>
        <begin position="151"/>
        <end position="174"/>
    </location>
</feature>
<dbReference type="AlphaFoldDB" id="A0A4R3MED1"/>
<evidence type="ECO:0000256" key="2">
    <source>
        <dbReference type="ARBA" id="ARBA00022448"/>
    </source>
</evidence>
<feature type="transmembrane region" description="Helical" evidence="7">
    <location>
        <begin position="104"/>
        <end position="121"/>
    </location>
</feature>
<keyword evidence="5 7" id="KW-1133">Transmembrane helix</keyword>
<reference evidence="9 10" key="1">
    <citation type="submission" date="2019-03" db="EMBL/GenBank/DDBJ databases">
        <title>Genomic Encyclopedia of Type Strains, Phase IV (KMG-IV): sequencing the most valuable type-strain genomes for metagenomic binning, comparative biology and taxonomic classification.</title>
        <authorList>
            <person name="Goeker M."/>
        </authorList>
    </citation>
    <scope>NUCLEOTIDE SEQUENCE [LARGE SCALE GENOMIC DNA]</scope>
    <source>
        <strain evidence="9 10">DSM 19345</strain>
    </source>
</reference>
<keyword evidence="2" id="KW-0813">Transport</keyword>
<feature type="transmembrane region" description="Helical" evidence="7">
    <location>
        <begin position="186"/>
        <end position="210"/>
    </location>
</feature>
<keyword evidence="10" id="KW-1185">Reference proteome</keyword>
<evidence type="ECO:0000256" key="6">
    <source>
        <dbReference type="ARBA" id="ARBA00023136"/>
    </source>
</evidence>
<gene>
    <name evidence="9" type="ORF">EDC22_104265</name>
</gene>
<dbReference type="PANTHER" id="PTHR43652:SF2">
    <property type="entry name" value="BASIC AMINO ACID ANTIPORTER YFCC-RELATED"/>
    <property type="match status" value="1"/>
</dbReference>
<dbReference type="EMBL" id="SMAK01000004">
    <property type="protein sequence ID" value="TCT11502.1"/>
    <property type="molecule type" value="Genomic_DNA"/>
</dbReference>
<dbReference type="SUPFAM" id="SSF116726">
    <property type="entry name" value="TrkA C-terminal domain-like"/>
    <property type="match status" value="2"/>
</dbReference>
<dbReference type="GO" id="GO:0008324">
    <property type="term" value="F:monoatomic cation transmembrane transporter activity"/>
    <property type="evidence" value="ECO:0007669"/>
    <property type="project" value="InterPro"/>
</dbReference>